<evidence type="ECO:0000256" key="4">
    <source>
        <dbReference type="ARBA" id="ARBA00022475"/>
    </source>
</evidence>
<dbReference type="Proteomes" id="UP000095727">
    <property type="component" value="Unassembled WGS sequence"/>
</dbReference>
<dbReference type="PROSITE" id="PS50893">
    <property type="entry name" value="ABC_TRANSPORTER_2"/>
    <property type="match status" value="2"/>
</dbReference>
<evidence type="ECO:0000256" key="6">
    <source>
        <dbReference type="ARBA" id="ARBA00022741"/>
    </source>
</evidence>
<name>A0A173RIZ3_9FIRM</name>
<dbReference type="RefSeq" id="WP_055155785.1">
    <property type="nucleotide sequence ID" value="NZ_CYXR01000003.1"/>
</dbReference>
<dbReference type="PANTHER" id="PTHR43553">
    <property type="entry name" value="HEAVY METAL TRANSPORTER"/>
    <property type="match status" value="1"/>
</dbReference>
<keyword evidence="5" id="KW-0677">Repeat</keyword>
<dbReference type="InterPro" id="IPR017871">
    <property type="entry name" value="ABC_transporter-like_CS"/>
</dbReference>
<organism evidence="12 13">
    <name type="scientific">Coprococcus comes</name>
    <dbReference type="NCBI Taxonomy" id="410072"/>
    <lineage>
        <taxon>Bacteria</taxon>
        <taxon>Bacillati</taxon>
        <taxon>Bacillota</taxon>
        <taxon>Clostridia</taxon>
        <taxon>Lachnospirales</taxon>
        <taxon>Lachnospiraceae</taxon>
        <taxon>Coprococcus</taxon>
    </lineage>
</organism>
<evidence type="ECO:0000256" key="1">
    <source>
        <dbReference type="ARBA" id="ARBA00004202"/>
    </source>
</evidence>
<keyword evidence="12" id="KW-0378">Hydrolase</keyword>
<comment type="subcellular location">
    <subcellularLocation>
        <location evidence="1">Cell membrane</location>
        <topology evidence="1">Peripheral membrane protein</topology>
    </subcellularLocation>
</comment>
<gene>
    <name evidence="12" type="primary">ykoD</name>
    <name evidence="12" type="ORF">ERS852574_00683</name>
</gene>
<dbReference type="PROSITE" id="PS00211">
    <property type="entry name" value="ABC_TRANSPORTER_1"/>
    <property type="match status" value="1"/>
</dbReference>
<dbReference type="Pfam" id="PF00005">
    <property type="entry name" value="ABC_tran"/>
    <property type="match status" value="2"/>
</dbReference>
<dbReference type="Gene3D" id="3.40.50.300">
    <property type="entry name" value="P-loop containing nucleotide triphosphate hydrolases"/>
    <property type="match status" value="2"/>
</dbReference>
<keyword evidence="9" id="KW-0472">Membrane</keyword>
<comment type="function">
    <text evidence="10">Probably part of an ABC transporter complex. Responsible for energy coupling to the transport system.</text>
</comment>
<dbReference type="InterPro" id="IPR050095">
    <property type="entry name" value="ECF_ABC_transporter_ATP-bd"/>
</dbReference>
<reference evidence="12 13" key="1">
    <citation type="submission" date="2015-09" db="EMBL/GenBank/DDBJ databases">
        <authorList>
            <consortium name="Pathogen Informatics"/>
        </authorList>
    </citation>
    <scope>NUCLEOTIDE SEQUENCE [LARGE SCALE GENOMIC DNA]</scope>
    <source>
        <strain evidence="12 13">2789STDY5834962</strain>
    </source>
</reference>
<dbReference type="InterPro" id="IPR027417">
    <property type="entry name" value="P-loop_NTPase"/>
</dbReference>
<dbReference type="CDD" id="cd03225">
    <property type="entry name" value="ABC_cobalt_CbiO_domain1"/>
    <property type="match status" value="1"/>
</dbReference>
<proteinExistence type="inferred from homology"/>
<evidence type="ECO:0000313" key="13">
    <source>
        <dbReference type="Proteomes" id="UP000095727"/>
    </source>
</evidence>
<dbReference type="InterPro" id="IPR015856">
    <property type="entry name" value="ABC_transpr_CbiO/EcfA_su"/>
</dbReference>
<evidence type="ECO:0000256" key="8">
    <source>
        <dbReference type="ARBA" id="ARBA00022967"/>
    </source>
</evidence>
<keyword evidence="3" id="KW-0813">Transport</keyword>
<dbReference type="GO" id="GO:0043190">
    <property type="term" value="C:ATP-binding cassette (ABC) transporter complex"/>
    <property type="evidence" value="ECO:0007669"/>
    <property type="project" value="TreeGrafter"/>
</dbReference>
<evidence type="ECO:0000256" key="2">
    <source>
        <dbReference type="ARBA" id="ARBA00005417"/>
    </source>
</evidence>
<dbReference type="PANTHER" id="PTHR43553:SF23">
    <property type="entry name" value="ABC TRANSPORTER ATP-BINDING COMPONENT"/>
    <property type="match status" value="1"/>
</dbReference>
<dbReference type="InterPro" id="IPR003439">
    <property type="entry name" value="ABC_transporter-like_ATP-bd"/>
</dbReference>
<keyword evidence="4" id="KW-1003">Cell membrane</keyword>
<keyword evidence="7 12" id="KW-0067">ATP-binding</keyword>
<dbReference type="SUPFAM" id="SSF52540">
    <property type="entry name" value="P-loop containing nucleoside triphosphate hydrolases"/>
    <property type="match status" value="2"/>
</dbReference>
<accession>A0A173RIZ3</accession>
<dbReference type="InterPro" id="IPR003593">
    <property type="entry name" value="AAA+_ATPase"/>
</dbReference>
<keyword evidence="8" id="KW-1278">Translocase</keyword>
<dbReference type="EMBL" id="CYXR01000003">
    <property type="protein sequence ID" value="CUM77964.1"/>
    <property type="molecule type" value="Genomic_DNA"/>
</dbReference>
<evidence type="ECO:0000256" key="5">
    <source>
        <dbReference type="ARBA" id="ARBA00022737"/>
    </source>
</evidence>
<dbReference type="CDD" id="cd03226">
    <property type="entry name" value="ABC_cobalt_CbiO_domain2"/>
    <property type="match status" value="1"/>
</dbReference>
<dbReference type="EC" id="3.6.3.-" evidence="12"/>
<dbReference type="GO" id="GO:0042626">
    <property type="term" value="F:ATPase-coupled transmembrane transporter activity"/>
    <property type="evidence" value="ECO:0007669"/>
    <property type="project" value="TreeGrafter"/>
</dbReference>
<feature type="domain" description="ABC transporter" evidence="11">
    <location>
        <begin position="2"/>
        <end position="242"/>
    </location>
</feature>
<dbReference type="GO" id="GO:0016887">
    <property type="term" value="F:ATP hydrolysis activity"/>
    <property type="evidence" value="ECO:0007669"/>
    <property type="project" value="InterPro"/>
</dbReference>
<evidence type="ECO:0000256" key="10">
    <source>
        <dbReference type="ARBA" id="ARBA00025157"/>
    </source>
</evidence>
<dbReference type="AlphaFoldDB" id="A0A173RIZ3"/>
<evidence type="ECO:0000256" key="7">
    <source>
        <dbReference type="ARBA" id="ARBA00022840"/>
    </source>
</evidence>
<evidence type="ECO:0000259" key="11">
    <source>
        <dbReference type="PROSITE" id="PS50893"/>
    </source>
</evidence>
<sequence>MIEFKDVAFQYEQGSSKGKIENINLTIHDGEVVLICGESGCGKTTLTRLINGLIPHYYEGTLTGQTIVEGIDVKNVSLYALSGVVGSVFQNPRTQFFTVDTTSEIAFGCENLAIDADEINLRIEKTVGALKIEDLLNRSLFALSGGEKQKIACASVSAMEPDIFVLDEPSSNLDIKSIRELKDVLRKWKAQGKTIVIAEHRLYYLMDIADRVLYMQGGQIKENLSISDFKKKSTGELHALGLRTLQSEDFSKMQSTVCATKQLYIRDFEVSYKNASGGKTKKRKVLDISDLMIPQGSVVGVVGNNGAGKTTFANNLCGLLKTAKGCMSMNGKTYMANQRIKTCYMVMQDVNHQLFTESVMDEILLSLDNSDEEKAVHEAESIMESLHISEFRDAHPMSLSGGQKQRVAIASAIASDKQVIVFDEPTSGLDYRHMKKVAENLRELSSLGKTLFIVTHDPELIAECCNYFVFIENGKVLWSDGWNRISRERLQKFFAFEDD</sequence>
<protein>
    <submittedName>
        <fullName evidence="12">Putative HMP/thiamine import ATP-binding protein YkoD</fullName>
        <ecNumber evidence="12">3.6.3.-</ecNumber>
    </submittedName>
</protein>
<comment type="similarity">
    <text evidence="2">Belongs to the ABC transporter superfamily.</text>
</comment>
<dbReference type="GO" id="GO:0005524">
    <property type="term" value="F:ATP binding"/>
    <property type="evidence" value="ECO:0007669"/>
    <property type="project" value="UniProtKB-KW"/>
</dbReference>
<evidence type="ECO:0000256" key="3">
    <source>
        <dbReference type="ARBA" id="ARBA00022448"/>
    </source>
</evidence>
<feature type="domain" description="ABC transporter" evidence="11">
    <location>
        <begin position="265"/>
        <end position="498"/>
    </location>
</feature>
<dbReference type="SMART" id="SM00382">
    <property type="entry name" value="AAA"/>
    <property type="match status" value="2"/>
</dbReference>
<keyword evidence="6" id="KW-0547">Nucleotide-binding</keyword>
<evidence type="ECO:0000256" key="9">
    <source>
        <dbReference type="ARBA" id="ARBA00023136"/>
    </source>
</evidence>
<evidence type="ECO:0000313" key="12">
    <source>
        <dbReference type="EMBL" id="CUM77964.1"/>
    </source>
</evidence>